<dbReference type="PANTHER" id="PTHR23301">
    <property type="entry name" value="CHITIN BINDING PERITROPHIN-A"/>
    <property type="match status" value="1"/>
</dbReference>
<dbReference type="PROSITE" id="PS50940">
    <property type="entry name" value="CHIT_BIND_II"/>
    <property type="match status" value="2"/>
</dbReference>
<sequence>MCREKVQLKRIKGRRGGRRRRCGSGGREDGGRRGVPDLFGGVFFVAEPAQSVGKCPRRWGMYADESNCGKFYNCVDGHGFPFDCPEGLAFNDKRGVCDWPDLVERCDAEAYLGFQCPEPTAYELQDFVNPPYAHPRDCAKHFVCVATYYGKRLPRLLSCDHGTVFNPNTRTCDEPVNVPGWYVKATNQAAVFFLSGSILKRMAFHGMRLVR</sequence>
<proteinExistence type="predicted"/>
<keyword evidence="2" id="KW-0732">Signal</keyword>
<evidence type="ECO:0000313" key="7">
    <source>
        <dbReference type="EMBL" id="KAH9361641.1"/>
    </source>
</evidence>
<dbReference type="Gene3D" id="2.170.140.10">
    <property type="entry name" value="Chitin binding domain"/>
    <property type="match status" value="2"/>
</dbReference>
<dbReference type="InterPro" id="IPR002557">
    <property type="entry name" value="Chitin-bd_dom"/>
</dbReference>
<dbReference type="OrthoDB" id="6407093at2759"/>
<name>A0A9J6FH09_HAELO</name>
<dbReference type="Pfam" id="PF01607">
    <property type="entry name" value="CBM_14"/>
    <property type="match status" value="2"/>
</dbReference>
<dbReference type="AlphaFoldDB" id="A0A9J6FH09"/>
<dbReference type="SMART" id="SM00494">
    <property type="entry name" value="ChtBD2"/>
    <property type="match status" value="2"/>
</dbReference>
<dbReference type="GO" id="GO:0005576">
    <property type="term" value="C:extracellular region"/>
    <property type="evidence" value="ECO:0007669"/>
    <property type="project" value="InterPro"/>
</dbReference>
<evidence type="ECO:0000256" key="4">
    <source>
        <dbReference type="ARBA" id="ARBA00023157"/>
    </source>
</evidence>
<evidence type="ECO:0000256" key="1">
    <source>
        <dbReference type="ARBA" id="ARBA00022669"/>
    </source>
</evidence>
<accession>A0A9J6FH09</accession>
<dbReference type="Proteomes" id="UP000821853">
    <property type="component" value="Chromosome 1"/>
</dbReference>
<reference evidence="7 8" key="1">
    <citation type="journal article" date="2020" name="Cell">
        <title>Large-Scale Comparative Analyses of Tick Genomes Elucidate Their Genetic Diversity and Vector Capacities.</title>
        <authorList>
            <consortium name="Tick Genome and Microbiome Consortium (TIGMIC)"/>
            <person name="Jia N."/>
            <person name="Wang J."/>
            <person name="Shi W."/>
            <person name="Du L."/>
            <person name="Sun Y."/>
            <person name="Zhan W."/>
            <person name="Jiang J.F."/>
            <person name="Wang Q."/>
            <person name="Zhang B."/>
            <person name="Ji P."/>
            <person name="Bell-Sakyi L."/>
            <person name="Cui X.M."/>
            <person name="Yuan T.T."/>
            <person name="Jiang B.G."/>
            <person name="Yang W.F."/>
            <person name="Lam T.T."/>
            <person name="Chang Q.C."/>
            <person name="Ding S.J."/>
            <person name="Wang X.J."/>
            <person name="Zhu J.G."/>
            <person name="Ruan X.D."/>
            <person name="Zhao L."/>
            <person name="Wei J.T."/>
            <person name="Ye R.Z."/>
            <person name="Que T.C."/>
            <person name="Du C.H."/>
            <person name="Zhou Y.H."/>
            <person name="Cheng J.X."/>
            <person name="Dai P.F."/>
            <person name="Guo W.B."/>
            <person name="Han X.H."/>
            <person name="Huang E.J."/>
            <person name="Li L.F."/>
            <person name="Wei W."/>
            <person name="Gao Y.C."/>
            <person name="Liu J.Z."/>
            <person name="Shao H.Z."/>
            <person name="Wang X."/>
            <person name="Wang C.C."/>
            <person name="Yang T.C."/>
            <person name="Huo Q.B."/>
            <person name="Li W."/>
            <person name="Chen H.Y."/>
            <person name="Chen S.E."/>
            <person name="Zhou L.G."/>
            <person name="Ni X.B."/>
            <person name="Tian J.H."/>
            <person name="Sheng Y."/>
            <person name="Liu T."/>
            <person name="Pan Y.S."/>
            <person name="Xia L.Y."/>
            <person name="Li J."/>
            <person name="Zhao F."/>
            <person name="Cao W.C."/>
        </authorList>
    </citation>
    <scope>NUCLEOTIDE SEQUENCE [LARGE SCALE GENOMIC DNA]</scope>
    <source>
        <strain evidence="7">HaeL-2018</strain>
    </source>
</reference>
<keyword evidence="4" id="KW-1015">Disulfide bond</keyword>
<keyword evidence="5" id="KW-0325">Glycoprotein</keyword>
<protein>
    <recommendedName>
        <fullName evidence="6">Chitin-binding type-2 domain-containing protein</fullName>
    </recommendedName>
</protein>
<evidence type="ECO:0000259" key="6">
    <source>
        <dbReference type="PROSITE" id="PS50940"/>
    </source>
</evidence>
<evidence type="ECO:0000256" key="5">
    <source>
        <dbReference type="ARBA" id="ARBA00023180"/>
    </source>
</evidence>
<dbReference type="SUPFAM" id="SSF57625">
    <property type="entry name" value="Invertebrate chitin-binding proteins"/>
    <property type="match status" value="2"/>
</dbReference>
<dbReference type="InterPro" id="IPR051940">
    <property type="entry name" value="Chitin_bind-dev_reg"/>
</dbReference>
<feature type="domain" description="Chitin-binding type-2" evidence="6">
    <location>
        <begin position="52"/>
        <end position="108"/>
    </location>
</feature>
<keyword evidence="1" id="KW-0147">Chitin-binding</keyword>
<comment type="caution">
    <text evidence="7">The sequence shown here is derived from an EMBL/GenBank/DDBJ whole genome shotgun (WGS) entry which is preliminary data.</text>
</comment>
<organism evidence="7 8">
    <name type="scientific">Haemaphysalis longicornis</name>
    <name type="common">Bush tick</name>
    <dbReference type="NCBI Taxonomy" id="44386"/>
    <lineage>
        <taxon>Eukaryota</taxon>
        <taxon>Metazoa</taxon>
        <taxon>Ecdysozoa</taxon>
        <taxon>Arthropoda</taxon>
        <taxon>Chelicerata</taxon>
        <taxon>Arachnida</taxon>
        <taxon>Acari</taxon>
        <taxon>Parasitiformes</taxon>
        <taxon>Ixodida</taxon>
        <taxon>Ixodoidea</taxon>
        <taxon>Ixodidae</taxon>
        <taxon>Haemaphysalinae</taxon>
        <taxon>Haemaphysalis</taxon>
    </lineage>
</organism>
<dbReference type="EMBL" id="JABSTR010000001">
    <property type="protein sequence ID" value="KAH9361641.1"/>
    <property type="molecule type" value="Genomic_DNA"/>
</dbReference>
<evidence type="ECO:0000256" key="2">
    <source>
        <dbReference type="ARBA" id="ARBA00022729"/>
    </source>
</evidence>
<dbReference type="GO" id="GO:0008061">
    <property type="term" value="F:chitin binding"/>
    <property type="evidence" value="ECO:0007669"/>
    <property type="project" value="UniProtKB-KW"/>
</dbReference>
<feature type="domain" description="Chitin-binding type-2" evidence="6">
    <location>
        <begin position="113"/>
        <end position="187"/>
    </location>
</feature>
<keyword evidence="3" id="KW-0677">Repeat</keyword>
<evidence type="ECO:0000256" key="3">
    <source>
        <dbReference type="ARBA" id="ARBA00022737"/>
    </source>
</evidence>
<evidence type="ECO:0000313" key="8">
    <source>
        <dbReference type="Proteomes" id="UP000821853"/>
    </source>
</evidence>
<gene>
    <name evidence="7" type="ORF">HPB48_005206</name>
</gene>
<dbReference type="VEuPathDB" id="VectorBase:HLOH_042193"/>
<dbReference type="OMA" id="YADESNC"/>
<dbReference type="PANTHER" id="PTHR23301:SF98">
    <property type="entry name" value="CHITIN-BINDING TYPE-2 DOMAIN-CONTAINING PROTEIN-RELATED"/>
    <property type="match status" value="1"/>
</dbReference>
<dbReference type="InterPro" id="IPR036508">
    <property type="entry name" value="Chitin-bd_dom_sf"/>
</dbReference>
<keyword evidence="8" id="KW-1185">Reference proteome</keyword>